<dbReference type="EMBL" id="GBRH01159222">
    <property type="protein sequence ID" value="JAE38674.1"/>
    <property type="molecule type" value="Transcribed_RNA"/>
</dbReference>
<protein>
    <submittedName>
        <fullName evidence="1">Uncharacterized protein</fullName>
    </submittedName>
</protein>
<reference evidence="1" key="2">
    <citation type="journal article" date="2015" name="Data Brief">
        <title>Shoot transcriptome of the giant reed, Arundo donax.</title>
        <authorList>
            <person name="Barrero R.A."/>
            <person name="Guerrero F.D."/>
            <person name="Moolhuijzen P."/>
            <person name="Goolsby J.A."/>
            <person name="Tidwell J."/>
            <person name="Bellgard S.E."/>
            <person name="Bellgard M.I."/>
        </authorList>
    </citation>
    <scope>NUCLEOTIDE SEQUENCE</scope>
    <source>
        <tissue evidence="1">Shoot tissue taken approximately 20 cm above the soil surface</tissue>
    </source>
</reference>
<sequence>MPYAHLLVGAG</sequence>
<reference evidence="1" key="1">
    <citation type="submission" date="2014-09" db="EMBL/GenBank/DDBJ databases">
        <authorList>
            <person name="Magalhaes I.L.F."/>
            <person name="Oliveira U."/>
            <person name="Santos F.R."/>
            <person name="Vidigal T.H.D.A."/>
            <person name="Brescovit A.D."/>
            <person name="Santos A.J."/>
        </authorList>
    </citation>
    <scope>NUCLEOTIDE SEQUENCE</scope>
    <source>
        <tissue evidence="1">Shoot tissue taken approximately 20 cm above the soil surface</tissue>
    </source>
</reference>
<proteinExistence type="predicted"/>
<evidence type="ECO:0000313" key="1">
    <source>
        <dbReference type="EMBL" id="JAE38674.1"/>
    </source>
</evidence>
<organism evidence="1">
    <name type="scientific">Arundo donax</name>
    <name type="common">Giant reed</name>
    <name type="synonym">Donax arundinaceus</name>
    <dbReference type="NCBI Taxonomy" id="35708"/>
    <lineage>
        <taxon>Eukaryota</taxon>
        <taxon>Viridiplantae</taxon>
        <taxon>Streptophyta</taxon>
        <taxon>Embryophyta</taxon>
        <taxon>Tracheophyta</taxon>
        <taxon>Spermatophyta</taxon>
        <taxon>Magnoliopsida</taxon>
        <taxon>Liliopsida</taxon>
        <taxon>Poales</taxon>
        <taxon>Poaceae</taxon>
        <taxon>PACMAD clade</taxon>
        <taxon>Arundinoideae</taxon>
        <taxon>Arundineae</taxon>
        <taxon>Arundo</taxon>
    </lineage>
</organism>
<name>A0A0A9HS93_ARUDO</name>
<accession>A0A0A9HS93</accession>